<sequence>PSRTYSSSTGELTPVPSVAYRMASCEGEASEIASIVPKLQSFLLYRHLWPSTTPIFGKLGIPQARPKPSLSLISSKEAPVNI</sequence>
<dbReference type="EMBL" id="JXTB01000451">
    <property type="protein sequence ID" value="PON39920.1"/>
    <property type="molecule type" value="Genomic_DNA"/>
</dbReference>
<reference evidence="2" key="1">
    <citation type="submission" date="2016-06" db="EMBL/GenBank/DDBJ databases">
        <title>Parallel loss of symbiosis genes in relatives of nitrogen-fixing non-legume Parasponia.</title>
        <authorList>
            <person name="Van Velzen R."/>
            <person name="Holmer R."/>
            <person name="Bu F."/>
            <person name="Rutten L."/>
            <person name="Van Zeijl A."/>
            <person name="Liu W."/>
            <person name="Santuari L."/>
            <person name="Cao Q."/>
            <person name="Sharma T."/>
            <person name="Shen D."/>
            <person name="Roswanjaya Y."/>
            <person name="Wardhani T."/>
            <person name="Kalhor M.S."/>
            <person name="Jansen J."/>
            <person name="Van den Hoogen J."/>
            <person name="Gungor B."/>
            <person name="Hartog M."/>
            <person name="Hontelez J."/>
            <person name="Verver J."/>
            <person name="Yang W.-C."/>
            <person name="Schijlen E."/>
            <person name="Repin R."/>
            <person name="Schilthuizen M."/>
            <person name="Schranz E."/>
            <person name="Heidstra R."/>
            <person name="Miyata K."/>
            <person name="Fedorova E."/>
            <person name="Kohlen W."/>
            <person name="Bisseling T."/>
            <person name="Smit S."/>
            <person name="Geurts R."/>
        </authorList>
    </citation>
    <scope>NUCLEOTIDE SEQUENCE [LARGE SCALE GENOMIC DNA]</scope>
    <source>
        <strain evidence="2">cv. WU1-14</strain>
    </source>
</reference>
<evidence type="ECO:0000313" key="1">
    <source>
        <dbReference type="EMBL" id="PON39920.1"/>
    </source>
</evidence>
<comment type="caution">
    <text evidence="1">The sequence shown here is derived from an EMBL/GenBank/DDBJ whole genome shotgun (WGS) entry which is preliminary data.</text>
</comment>
<evidence type="ECO:0000313" key="2">
    <source>
        <dbReference type="Proteomes" id="UP000237105"/>
    </source>
</evidence>
<keyword evidence="2" id="KW-1185">Reference proteome</keyword>
<dbReference type="OrthoDB" id="10556899at2759"/>
<organism evidence="1 2">
    <name type="scientific">Parasponia andersonii</name>
    <name type="common">Sponia andersonii</name>
    <dbReference type="NCBI Taxonomy" id="3476"/>
    <lineage>
        <taxon>Eukaryota</taxon>
        <taxon>Viridiplantae</taxon>
        <taxon>Streptophyta</taxon>
        <taxon>Embryophyta</taxon>
        <taxon>Tracheophyta</taxon>
        <taxon>Spermatophyta</taxon>
        <taxon>Magnoliopsida</taxon>
        <taxon>eudicotyledons</taxon>
        <taxon>Gunneridae</taxon>
        <taxon>Pentapetalae</taxon>
        <taxon>rosids</taxon>
        <taxon>fabids</taxon>
        <taxon>Rosales</taxon>
        <taxon>Cannabaceae</taxon>
        <taxon>Parasponia</taxon>
    </lineage>
</organism>
<dbReference type="Proteomes" id="UP000237105">
    <property type="component" value="Unassembled WGS sequence"/>
</dbReference>
<dbReference type="AlphaFoldDB" id="A0A2P5ATP1"/>
<protein>
    <submittedName>
        <fullName evidence="1">Uncharacterized protein</fullName>
    </submittedName>
</protein>
<accession>A0A2P5ATP1</accession>
<name>A0A2P5ATP1_PARAD</name>
<gene>
    <name evidence="1" type="ORF">PanWU01x14_301220</name>
</gene>
<feature type="non-terminal residue" evidence="1">
    <location>
        <position position="1"/>
    </location>
</feature>
<proteinExistence type="predicted"/>